<dbReference type="GeneID" id="93563625"/>
<dbReference type="RefSeq" id="WP_117183357.1">
    <property type="nucleotide sequence ID" value="NZ_JAFGZD010000021.1"/>
</dbReference>
<organism evidence="1 2">
    <name type="scientific">Pseudomonas capsici</name>
    <dbReference type="NCBI Taxonomy" id="2810614"/>
    <lineage>
        <taxon>Bacteria</taxon>
        <taxon>Pseudomonadati</taxon>
        <taxon>Pseudomonadota</taxon>
        <taxon>Gammaproteobacteria</taxon>
        <taxon>Pseudomonadales</taxon>
        <taxon>Pseudomonadaceae</taxon>
        <taxon>Pseudomonas</taxon>
    </lineage>
</organism>
<evidence type="ECO:0000313" key="1">
    <source>
        <dbReference type="EMBL" id="MCV4378796.1"/>
    </source>
</evidence>
<name>A0ABT3C136_9PSED</name>
<proteinExistence type="predicted"/>
<protein>
    <submittedName>
        <fullName evidence="1">Uncharacterized protein</fullName>
    </submittedName>
</protein>
<keyword evidence="2" id="KW-1185">Reference proteome</keyword>
<dbReference type="EMBL" id="JAOXML010000018">
    <property type="protein sequence ID" value="MCV4378796.1"/>
    <property type="molecule type" value="Genomic_DNA"/>
</dbReference>
<accession>A0ABT3C136</accession>
<gene>
    <name evidence="1" type="ORF">OH718_19525</name>
</gene>
<sequence length="212" mass="24093">MSLTDIKAAYLGNIDSMVAFFPGLSMQEKTDVQNILLYSQLFASEQYDFLGQWSSWMHYYRNRLEKLGLVCKNRIIKDSLLLMDMEDLQQATFAILGEPDYGRLSGLVQRSFQAMGVHEKAEAFFEGDISRKRLASFQVAPCERTRPNEVRIMLCSLHLTSDTHAAQGSNRLILYFKGGSYVFDSVAYEAHRDRVLGYLSGKAQAIIRSAHI</sequence>
<reference evidence="1 2" key="1">
    <citation type="submission" date="2022-10" db="EMBL/GenBank/DDBJ databases">
        <title>Characterization of Pseudomonas capsici strains from pepper and tomato in Georgia.</title>
        <authorList>
            <person name="Zhao M."/>
            <person name="Dutta B."/>
        </authorList>
    </citation>
    <scope>NUCLEOTIDE SEQUENCE [LARGE SCALE GENOMIC DNA]</scope>
    <source>
        <strain evidence="1 2">Pc20-5</strain>
    </source>
</reference>
<evidence type="ECO:0000313" key="2">
    <source>
        <dbReference type="Proteomes" id="UP001207294"/>
    </source>
</evidence>
<dbReference type="Proteomes" id="UP001207294">
    <property type="component" value="Unassembled WGS sequence"/>
</dbReference>
<comment type="caution">
    <text evidence="1">The sequence shown here is derived from an EMBL/GenBank/DDBJ whole genome shotgun (WGS) entry which is preliminary data.</text>
</comment>